<reference evidence="2" key="1">
    <citation type="journal article" date="2019" name="Int. J. Syst. Evol. Microbiol.">
        <title>The Global Catalogue of Microorganisms (GCM) 10K type strain sequencing project: providing services to taxonomists for standard genome sequencing and annotation.</title>
        <authorList>
            <consortium name="The Broad Institute Genomics Platform"/>
            <consortium name="The Broad Institute Genome Sequencing Center for Infectious Disease"/>
            <person name="Wu L."/>
            <person name="Ma J."/>
        </authorList>
    </citation>
    <scope>NUCLEOTIDE SEQUENCE [LARGE SCALE GENOMIC DNA]</scope>
    <source>
        <strain evidence="2">CCUG 60524</strain>
    </source>
</reference>
<dbReference type="Gene3D" id="3.60.10.10">
    <property type="entry name" value="Endonuclease/exonuclease/phosphatase"/>
    <property type="match status" value="1"/>
</dbReference>
<keyword evidence="2" id="KW-1185">Reference proteome</keyword>
<name>A0ABW3ISZ6_9RHOB</name>
<comment type="caution">
    <text evidence="1">The sequence shown here is derived from an EMBL/GenBank/DDBJ whole genome shotgun (WGS) entry which is preliminary data.</text>
</comment>
<gene>
    <name evidence="1" type="ORF">ACFQ2S_14620</name>
</gene>
<dbReference type="SUPFAM" id="SSF56219">
    <property type="entry name" value="DNase I-like"/>
    <property type="match status" value="1"/>
</dbReference>
<evidence type="ECO:0000313" key="1">
    <source>
        <dbReference type="EMBL" id="MFD0980878.1"/>
    </source>
</evidence>
<dbReference type="PANTHER" id="PTHR42834:SF1">
    <property type="entry name" value="ENDONUCLEASE_EXONUCLEASE_PHOSPHATASE FAMILY PROTEIN (AFU_ORTHOLOGUE AFUA_3G09210)"/>
    <property type="match status" value="1"/>
</dbReference>
<dbReference type="InterPro" id="IPR036691">
    <property type="entry name" value="Endo/exonu/phosph_ase_sf"/>
</dbReference>
<organism evidence="1 2">
    <name type="scientific">Tropicimonas aquimaris</name>
    <dbReference type="NCBI Taxonomy" id="914152"/>
    <lineage>
        <taxon>Bacteria</taxon>
        <taxon>Pseudomonadati</taxon>
        <taxon>Pseudomonadota</taxon>
        <taxon>Alphaproteobacteria</taxon>
        <taxon>Rhodobacterales</taxon>
        <taxon>Roseobacteraceae</taxon>
        <taxon>Tropicimonas</taxon>
    </lineage>
</organism>
<accession>A0ABW3ISZ6</accession>
<dbReference type="PANTHER" id="PTHR42834">
    <property type="entry name" value="ENDONUCLEASE/EXONUCLEASE/PHOSPHATASE FAMILY PROTEIN (AFU_ORTHOLOGUE AFUA_3G09210)"/>
    <property type="match status" value="1"/>
</dbReference>
<sequence length="120" mass="12682">MLNLGSNDADDDTDVAKGRFDVIAAQIVETLDSPDIIGLQEIQNSDGSKISDISCAEGTLQALIDAIIAAGGPQYAFIDTPDVPMTYIDENGEAIRPVRGEPGGDIRIAFLCDTTRVSLV</sequence>
<dbReference type="RefSeq" id="WP_386075519.1">
    <property type="nucleotide sequence ID" value="NZ_JBHTJT010000030.1"/>
</dbReference>
<proteinExistence type="predicted"/>
<evidence type="ECO:0000313" key="2">
    <source>
        <dbReference type="Proteomes" id="UP001597108"/>
    </source>
</evidence>
<protein>
    <recommendedName>
        <fullName evidence="3">Endonuclease/exonuclease/phosphatase domain-containing protein</fullName>
    </recommendedName>
</protein>
<evidence type="ECO:0008006" key="3">
    <source>
        <dbReference type="Google" id="ProtNLM"/>
    </source>
</evidence>
<dbReference type="Proteomes" id="UP001597108">
    <property type="component" value="Unassembled WGS sequence"/>
</dbReference>
<dbReference type="EMBL" id="JBHTJT010000030">
    <property type="protein sequence ID" value="MFD0980878.1"/>
    <property type="molecule type" value="Genomic_DNA"/>
</dbReference>